<dbReference type="STRING" id="551996.SAMN05192573_105283"/>
<evidence type="ECO:0000313" key="2">
    <source>
        <dbReference type="EMBL" id="SDG92115.1"/>
    </source>
</evidence>
<dbReference type="InterPro" id="IPR046732">
    <property type="entry name" value="DUF6624"/>
</dbReference>
<dbReference type="Pfam" id="PF20329">
    <property type="entry name" value="DUF6624"/>
    <property type="match status" value="1"/>
</dbReference>
<accession>A0A1G7Y6M6</accession>
<evidence type="ECO:0000313" key="3">
    <source>
        <dbReference type="Proteomes" id="UP000199705"/>
    </source>
</evidence>
<proteinExistence type="predicted"/>
<gene>
    <name evidence="2" type="ORF">SAMN05192573_105283</name>
</gene>
<keyword evidence="3" id="KW-1185">Reference proteome</keyword>
<organism evidence="2 3">
    <name type="scientific">Mucilaginibacter gossypii</name>
    <dbReference type="NCBI Taxonomy" id="551996"/>
    <lineage>
        <taxon>Bacteria</taxon>
        <taxon>Pseudomonadati</taxon>
        <taxon>Bacteroidota</taxon>
        <taxon>Sphingobacteriia</taxon>
        <taxon>Sphingobacteriales</taxon>
        <taxon>Sphingobacteriaceae</taxon>
        <taxon>Mucilaginibacter</taxon>
    </lineage>
</organism>
<feature type="signal peptide" evidence="1">
    <location>
        <begin position="1"/>
        <end position="18"/>
    </location>
</feature>
<protein>
    <submittedName>
        <fullName evidence="2">Uncharacterized protein</fullName>
    </submittedName>
</protein>
<keyword evidence="1" id="KW-0732">Signal</keyword>
<dbReference type="EMBL" id="FNCG01000005">
    <property type="protein sequence ID" value="SDG92115.1"/>
    <property type="molecule type" value="Genomic_DNA"/>
</dbReference>
<evidence type="ECO:0000256" key="1">
    <source>
        <dbReference type="SAM" id="SignalP"/>
    </source>
</evidence>
<name>A0A1G7Y6M6_9SPHI</name>
<dbReference type="Proteomes" id="UP000199705">
    <property type="component" value="Unassembled WGS sequence"/>
</dbReference>
<dbReference type="RefSeq" id="WP_091167565.1">
    <property type="nucleotide sequence ID" value="NZ_FNCG01000005.1"/>
</dbReference>
<reference evidence="3" key="1">
    <citation type="submission" date="2016-10" db="EMBL/GenBank/DDBJ databases">
        <authorList>
            <person name="Varghese N."/>
            <person name="Submissions S."/>
        </authorList>
    </citation>
    <scope>NUCLEOTIDE SEQUENCE [LARGE SCALE GENOMIC DNA]</scope>
    <source>
        <strain evidence="3">Gh-67</strain>
    </source>
</reference>
<sequence length="219" mass="24980">MKNLIIALLMITASTASAQQKFNPVLKRQLDSVLALDQKYREILTYLMDPSKKDSVLKTLPVKPEEATGHYWKLQSQADSTNLIFIENVFNKYGYPGKTLVGEPTNEAAWSVVQHSPKIGKYLPAIKTAAENKELPFRLYAMMLDRQLMYEGKEQIYGSQATSKPLRNGQKIGYYVWPIKDAAGVNERRKQAGFDQTVEQNAKRLGFDYKVVKIEDVKW</sequence>
<dbReference type="AlphaFoldDB" id="A0A1G7Y6M6"/>
<feature type="chain" id="PRO_5011614911" evidence="1">
    <location>
        <begin position="19"/>
        <end position="219"/>
    </location>
</feature>